<dbReference type="GO" id="GO:0070181">
    <property type="term" value="F:small ribosomal subunit rRNA binding"/>
    <property type="evidence" value="ECO:0007669"/>
    <property type="project" value="TreeGrafter"/>
</dbReference>
<keyword evidence="2 4" id="KW-0689">Ribosomal protein</keyword>
<gene>
    <name evidence="4" type="primary">MRPS18C</name>
    <name evidence="4" type="ORF">CM83_25837</name>
    <name evidence="6" type="ORF">g.20429</name>
</gene>
<dbReference type="EMBL" id="GBRD01013337">
    <property type="protein sequence ID" value="JAG52489.1"/>
    <property type="molecule type" value="Transcribed_RNA"/>
</dbReference>
<organism evidence="4">
    <name type="scientific">Lygus hesperus</name>
    <name type="common">Western plant bug</name>
    <dbReference type="NCBI Taxonomy" id="30085"/>
    <lineage>
        <taxon>Eukaryota</taxon>
        <taxon>Metazoa</taxon>
        <taxon>Ecdysozoa</taxon>
        <taxon>Arthropoda</taxon>
        <taxon>Hexapoda</taxon>
        <taxon>Insecta</taxon>
        <taxon>Pterygota</taxon>
        <taxon>Neoptera</taxon>
        <taxon>Paraneoptera</taxon>
        <taxon>Hemiptera</taxon>
        <taxon>Heteroptera</taxon>
        <taxon>Panheteroptera</taxon>
        <taxon>Cimicomorpha</taxon>
        <taxon>Miridae</taxon>
        <taxon>Mirini</taxon>
        <taxon>Lygus</taxon>
    </lineage>
</organism>
<reference evidence="6" key="4">
    <citation type="journal article" date="2016" name="Gigascience">
        <title>De novo construction of an expanded transcriptome assembly for the western tarnished plant bug, Lygus hesperus.</title>
        <authorList>
            <person name="Tassone E.E."/>
            <person name="Geib S.M."/>
            <person name="Hall B."/>
            <person name="Fabrick J.A."/>
            <person name="Brent C.S."/>
            <person name="Hull J.J."/>
        </authorList>
    </citation>
    <scope>NUCLEOTIDE SEQUENCE</scope>
</reference>
<dbReference type="GO" id="GO:0003735">
    <property type="term" value="F:structural constituent of ribosome"/>
    <property type="evidence" value="ECO:0007669"/>
    <property type="project" value="InterPro"/>
</dbReference>
<reference evidence="5" key="3">
    <citation type="submission" date="2014-09" db="EMBL/GenBank/DDBJ databases">
        <authorList>
            <person name="Magalhaes I.L.F."/>
            <person name="Oliveira U."/>
            <person name="Santos F.R."/>
            <person name="Vidigal T.H.D.A."/>
            <person name="Brescovit A.D."/>
            <person name="Santos A.J."/>
        </authorList>
    </citation>
    <scope>NUCLEOTIDE SEQUENCE</scope>
</reference>
<dbReference type="PANTHER" id="PTHR13479">
    <property type="entry name" value="30S RIBOSOMAL PROTEIN S18"/>
    <property type="match status" value="1"/>
</dbReference>
<evidence type="ECO:0000313" key="6">
    <source>
        <dbReference type="EMBL" id="JAQ00487.1"/>
    </source>
</evidence>
<dbReference type="Pfam" id="PF01084">
    <property type="entry name" value="Ribosomal_S18"/>
    <property type="match status" value="1"/>
</dbReference>
<dbReference type="GO" id="GO:0032543">
    <property type="term" value="P:mitochondrial translation"/>
    <property type="evidence" value="ECO:0007669"/>
    <property type="project" value="TreeGrafter"/>
</dbReference>
<dbReference type="InterPro" id="IPR036870">
    <property type="entry name" value="Ribosomal_bS18_sf"/>
</dbReference>
<protein>
    <submittedName>
        <fullName evidence="4">28S ribosomal protein S18c, mitochondrial</fullName>
    </submittedName>
</protein>
<name>A0A0A9WTH3_LYGHE</name>
<dbReference type="Gene3D" id="4.10.640.10">
    <property type="entry name" value="Ribosomal protein S18"/>
    <property type="match status" value="1"/>
</dbReference>
<reference evidence="4" key="2">
    <citation type="submission" date="2014-07" db="EMBL/GenBank/DDBJ databases">
        <authorList>
            <person name="Hull J."/>
        </authorList>
    </citation>
    <scope>NUCLEOTIDE SEQUENCE</scope>
</reference>
<dbReference type="InterPro" id="IPR001648">
    <property type="entry name" value="Ribosomal_bS18"/>
</dbReference>
<dbReference type="AlphaFoldDB" id="A0A0A9WTH3"/>
<dbReference type="EMBL" id="GBHO01033806">
    <property type="protein sequence ID" value="JAG09798.1"/>
    <property type="molecule type" value="Transcribed_RNA"/>
</dbReference>
<sequence length="143" mass="16635">MQNPIYHLVNRARSMGPILLPRYIHSSVALHRNAESSGAPTNDMPIEMENPFKKEKVECILCKMKIDPDYKNVRLLSQFVSPFTGLMYGRHITGLCRTKHERVAREISKSQNAGMMPYYNKEPEFLEDPKLFNPDRPVRSHEY</sequence>
<accession>A0A0A9WTH3</accession>
<evidence type="ECO:0000256" key="3">
    <source>
        <dbReference type="ARBA" id="ARBA00023274"/>
    </source>
</evidence>
<dbReference type="GO" id="GO:0005763">
    <property type="term" value="C:mitochondrial small ribosomal subunit"/>
    <property type="evidence" value="ECO:0007669"/>
    <property type="project" value="TreeGrafter"/>
</dbReference>
<keyword evidence="3" id="KW-0687">Ribonucleoprotein</keyword>
<evidence type="ECO:0000256" key="1">
    <source>
        <dbReference type="ARBA" id="ARBA00005589"/>
    </source>
</evidence>
<evidence type="ECO:0000256" key="2">
    <source>
        <dbReference type="ARBA" id="ARBA00022980"/>
    </source>
</evidence>
<evidence type="ECO:0000313" key="5">
    <source>
        <dbReference type="EMBL" id="JAG52489.1"/>
    </source>
</evidence>
<dbReference type="EMBL" id="GDHC01018142">
    <property type="protein sequence ID" value="JAQ00487.1"/>
    <property type="molecule type" value="Transcribed_RNA"/>
</dbReference>
<dbReference type="PANTHER" id="PTHR13479:SF40">
    <property type="entry name" value="SMALL RIBOSOMAL SUBUNIT PROTEIN BS18M"/>
    <property type="match status" value="1"/>
</dbReference>
<dbReference type="SUPFAM" id="SSF46911">
    <property type="entry name" value="Ribosomal protein S18"/>
    <property type="match status" value="1"/>
</dbReference>
<proteinExistence type="inferred from homology"/>
<evidence type="ECO:0000313" key="4">
    <source>
        <dbReference type="EMBL" id="JAG09798.1"/>
    </source>
</evidence>
<reference evidence="4" key="1">
    <citation type="journal article" date="2014" name="PLoS ONE">
        <title>Transcriptome-Based Identification of ABC Transporters in the Western Tarnished Plant Bug Lygus hesperus.</title>
        <authorList>
            <person name="Hull J.J."/>
            <person name="Chaney K."/>
            <person name="Geib S.M."/>
            <person name="Fabrick J.A."/>
            <person name="Brent C.S."/>
            <person name="Walsh D."/>
            <person name="Lavine L.C."/>
        </authorList>
    </citation>
    <scope>NUCLEOTIDE SEQUENCE</scope>
</reference>
<comment type="similarity">
    <text evidence="1">Belongs to the bacterial ribosomal protein bS18 family.</text>
</comment>